<dbReference type="KEGG" id="blac:94349074"/>
<keyword evidence="2" id="KW-0812">Transmembrane</keyword>
<organism evidence="4 5">
    <name type="scientific">Bremia lactucae</name>
    <name type="common">Lettuce downy mildew</name>
    <dbReference type="NCBI Taxonomy" id="4779"/>
    <lineage>
        <taxon>Eukaryota</taxon>
        <taxon>Sar</taxon>
        <taxon>Stramenopiles</taxon>
        <taxon>Oomycota</taxon>
        <taxon>Peronosporomycetes</taxon>
        <taxon>Peronosporales</taxon>
        <taxon>Peronosporaceae</taxon>
        <taxon>Bremia</taxon>
    </lineage>
</organism>
<evidence type="ECO:0000256" key="2">
    <source>
        <dbReference type="SAM" id="Phobius"/>
    </source>
</evidence>
<feature type="region of interest" description="Disordered" evidence="1">
    <location>
        <begin position="1111"/>
        <end position="1166"/>
    </location>
</feature>
<keyword evidence="2" id="KW-0472">Membrane</keyword>
<dbReference type="GeneID" id="94349074"/>
<evidence type="ECO:0000313" key="5">
    <source>
        <dbReference type="Proteomes" id="UP000294530"/>
    </source>
</evidence>
<dbReference type="InterPro" id="IPR002013">
    <property type="entry name" value="SAC_dom"/>
</dbReference>
<dbReference type="PANTHER" id="PTHR45662:SF2">
    <property type="entry name" value="PHOSPHATIDYLINOSITOL-3-PHOSPHATASE SAC1"/>
    <property type="match status" value="1"/>
</dbReference>
<accession>A0A976FJ99</accession>
<feature type="compositionally biased region" description="Polar residues" evidence="1">
    <location>
        <begin position="1116"/>
        <end position="1125"/>
    </location>
</feature>
<feature type="domain" description="SAC" evidence="3">
    <location>
        <begin position="127"/>
        <end position="591"/>
    </location>
</feature>
<dbReference type="GO" id="GO:0043812">
    <property type="term" value="F:phosphatidylinositol-4-phosphate phosphatase activity"/>
    <property type="evidence" value="ECO:0007669"/>
    <property type="project" value="TreeGrafter"/>
</dbReference>
<dbReference type="EMBL" id="SHOA02000003">
    <property type="protein sequence ID" value="TDH67626.1"/>
    <property type="molecule type" value="Genomic_DNA"/>
</dbReference>
<dbReference type="PANTHER" id="PTHR45662">
    <property type="entry name" value="PHOSPHATIDYLINOSITIDE PHOSPHATASE SAC1"/>
    <property type="match status" value="1"/>
</dbReference>
<sequence length="1478" mass="163607">MFKVYTERAELLLEDCRAGAGPWLRLAANPSNGGVDIEQQVDRKLQLSDDAAAVSIHAVYGVYTLLSGPYLAVVTDSRVVGSGPNSEKIYCILELKLLPVSAAVHQSFFKHASTREKQDEREYCRMLQSALASRTFYFSYDLDLTLSAQKRASASSAVQRPSALYARAEEDFFWNKPVMAKFIELELGDWIVPVISGFVKVIKKCAVNGQRYDILFFTRRSWRRVGTRFNVRGVDKDGCVANFAETEMLLIKPSRAMCSYVQVRGSIPLYWDQLVTLKYMPRTRYAFSGHESVVDWNELAFRAHMDNLIQRYGHITCVNLIDKAGKSSTVRDQAQLGSAFGKYAKKYNTLSKSGDGLSSVGSSAALSMPMSPARNVLSPQQKSTPNALPPALAGNGSNGVGTSSTGGSLAGSPTSASMASNSDKVPGSVGSATLQALMSLPARIHPPPSIPVPLAPTSISQLFAEPVAYVWFDFHHECRKMAWHNLSKLLTEVEEQFTQYGWFECDGEGRLLSRQRGVFRVNCMDNLDRTNVVMSLFARRTMLMALQLYPFDVVKDDNGNSVLDSPYESFEVVFKNAWADNADYVSRMYAGTGALKTDFTRTGRRTLAGALQDGVNSITRYYLNNFSDGIRQDAFDLLVGNFAPDKRDESPFTFQQQHSLVHLMLEVALATCAIVTVSLSTRPELPVATRVRDGVIAAVVLFFVTGYVIMKKGTFRSIGRRYVCKPAFSSSGYIRRKTSMFKVYTERAELLLEDCRAGAGPWLRLAANPSNGGVDIEQQVDRKLQLSDDAAAVSIHAVYGVYTLLSGPYLAVVTDSRVVGSGPNSEKIYCILELKLLPVSAAVHQSFFKHASTREKQDEREYCRMLQSALASRTFYFSYDLDLTLSAQKRASASSAVQRPSALYARAEEDFFWNKPVMAKFIELELGDWIVPVISGFVKVIKKCAVNGQRYDILFFTRRSWRRVGTRFNVRGVDKDGCVANFAETEMLLIKPSRAMCSYVQVRGSIPLYWDQLVTLKYMPRTRYAFSGHESVVDWNELAFRAHMDNLIQRYGHITCVNLIDKAGKSSTVRDQAQLGSAFGKYAKKYNTLSKSGDGLSSVGSSAALSMPMSPARNVLSPQQKSTPNALPPALAGNGSNGVGTSSTGGSLAGSPTSASMASNSDKVPGSVGSATLQALMSLPARIHPPPSIPVSLAPTSISQLFAEPVAYVWFDFHHECRKMAWHNLSKLLTEVEEQFTQYGWFECDGEGRLLSRQRGVFRVNCMDNLDRTNVVMSLFARRTMLMALQLYPFDVVKDDNGNSVLDSPYESFEVVFKNAWADNADYVSRMYAGTGALKTDFTRTGRRTLAGALQDGVNSITRYYLNNFSDGIRQDAFDLLVGNFAPDKRDESPFTFQQQHSLVHLMLEVALATCAIVTVSLSTRPELPVATRVRDGVIAAVVLFFVTGYVIMKKGTFRSIGRRYVCKPAFSSSGYIRRKTS</sequence>
<keyword evidence="5" id="KW-1185">Reference proteome</keyword>
<gene>
    <name evidence="4" type="ORF">CCR75_005321</name>
</gene>
<dbReference type="OrthoDB" id="405996at2759"/>
<evidence type="ECO:0000256" key="1">
    <source>
        <dbReference type="SAM" id="MobiDB-lite"/>
    </source>
</evidence>
<dbReference type="GO" id="GO:0046856">
    <property type="term" value="P:phosphatidylinositol dephosphorylation"/>
    <property type="evidence" value="ECO:0007669"/>
    <property type="project" value="TreeGrafter"/>
</dbReference>
<dbReference type="Pfam" id="PF02383">
    <property type="entry name" value="Syja_N"/>
    <property type="match status" value="2"/>
</dbReference>
<proteinExistence type="predicted"/>
<feature type="compositionally biased region" description="Polar residues" evidence="1">
    <location>
        <begin position="377"/>
        <end position="386"/>
    </location>
</feature>
<name>A0A976FJ99_BRELC</name>
<feature type="transmembrane region" description="Helical" evidence="2">
    <location>
        <begin position="1430"/>
        <end position="1449"/>
    </location>
</feature>
<comment type="caution">
    <text evidence="4">The sequence shown here is derived from an EMBL/GenBank/DDBJ whole genome shotgun (WGS) entry which is preliminary data.</text>
</comment>
<evidence type="ECO:0000259" key="3">
    <source>
        <dbReference type="PROSITE" id="PS50275"/>
    </source>
</evidence>
<feature type="domain" description="SAC" evidence="3">
    <location>
        <begin position="866"/>
        <end position="1330"/>
    </location>
</feature>
<reference evidence="4 5" key="1">
    <citation type="journal article" date="2021" name="Genome Biol.">
        <title>AFLAP: assembly-free linkage analysis pipeline using k-mers from genome sequencing data.</title>
        <authorList>
            <person name="Fletcher K."/>
            <person name="Zhang L."/>
            <person name="Gil J."/>
            <person name="Han R."/>
            <person name="Cavanaugh K."/>
            <person name="Michelmore R."/>
        </authorList>
    </citation>
    <scope>NUCLEOTIDE SEQUENCE [LARGE SCALE GENOMIC DNA]</scope>
    <source>
        <strain evidence="4 5">SF5</strain>
    </source>
</reference>
<dbReference type="RefSeq" id="XP_067817125.1">
    <property type="nucleotide sequence ID" value="XM_067963403.1"/>
</dbReference>
<dbReference type="GO" id="GO:0005783">
    <property type="term" value="C:endoplasmic reticulum"/>
    <property type="evidence" value="ECO:0007669"/>
    <property type="project" value="TreeGrafter"/>
</dbReference>
<dbReference type="Proteomes" id="UP000294530">
    <property type="component" value="Unassembled WGS sequence"/>
</dbReference>
<feature type="compositionally biased region" description="Low complexity" evidence="1">
    <location>
        <begin position="1139"/>
        <end position="1156"/>
    </location>
</feature>
<dbReference type="PROSITE" id="PS50275">
    <property type="entry name" value="SAC"/>
    <property type="match status" value="2"/>
</dbReference>
<feature type="region of interest" description="Disordered" evidence="1">
    <location>
        <begin position="372"/>
        <end position="427"/>
    </location>
</feature>
<feature type="compositionally biased region" description="Low complexity" evidence="1">
    <location>
        <begin position="400"/>
        <end position="417"/>
    </location>
</feature>
<evidence type="ECO:0000313" key="4">
    <source>
        <dbReference type="EMBL" id="TDH67626.1"/>
    </source>
</evidence>
<keyword evidence="2" id="KW-1133">Transmembrane helix</keyword>
<protein>
    <recommendedName>
        <fullName evidence="3">SAC domain-containing protein</fullName>
    </recommendedName>
</protein>